<accession>A0AAD5CVS0</accession>
<reference evidence="1" key="1">
    <citation type="submission" date="2022-06" db="EMBL/GenBank/DDBJ databases">
        <title>Uncovering the hologenomic basis of an extraordinary plant invasion.</title>
        <authorList>
            <person name="Bieker V.C."/>
            <person name="Martin M.D."/>
            <person name="Gilbert T."/>
            <person name="Hodgins K."/>
            <person name="Battlay P."/>
            <person name="Petersen B."/>
            <person name="Wilson J."/>
        </authorList>
    </citation>
    <scope>NUCLEOTIDE SEQUENCE</scope>
    <source>
        <strain evidence="1">AA19_3_7</strain>
        <tissue evidence="1">Leaf</tissue>
    </source>
</reference>
<dbReference type="AlphaFoldDB" id="A0AAD5CVS0"/>
<comment type="caution">
    <text evidence="1">The sequence shown here is derived from an EMBL/GenBank/DDBJ whole genome shotgun (WGS) entry which is preliminary data.</text>
</comment>
<gene>
    <name evidence="1" type="ORF">M8C21_023511</name>
</gene>
<organism evidence="1 2">
    <name type="scientific">Ambrosia artemisiifolia</name>
    <name type="common">Common ragweed</name>
    <dbReference type="NCBI Taxonomy" id="4212"/>
    <lineage>
        <taxon>Eukaryota</taxon>
        <taxon>Viridiplantae</taxon>
        <taxon>Streptophyta</taxon>
        <taxon>Embryophyta</taxon>
        <taxon>Tracheophyta</taxon>
        <taxon>Spermatophyta</taxon>
        <taxon>Magnoliopsida</taxon>
        <taxon>eudicotyledons</taxon>
        <taxon>Gunneridae</taxon>
        <taxon>Pentapetalae</taxon>
        <taxon>asterids</taxon>
        <taxon>campanulids</taxon>
        <taxon>Asterales</taxon>
        <taxon>Asteraceae</taxon>
        <taxon>Asteroideae</taxon>
        <taxon>Heliantheae alliance</taxon>
        <taxon>Heliantheae</taxon>
        <taxon>Ambrosia</taxon>
    </lineage>
</organism>
<keyword evidence="2" id="KW-1185">Reference proteome</keyword>
<proteinExistence type="predicted"/>
<dbReference type="Proteomes" id="UP001206925">
    <property type="component" value="Unassembled WGS sequence"/>
</dbReference>
<evidence type="ECO:0000313" key="2">
    <source>
        <dbReference type="Proteomes" id="UP001206925"/>
    </source>
</evidence>
<protein>
    <submittedName>
        <fullName evidence="1">Uncharacterized protein</fullName>
    </submittedName>
</protein>
<name>A0AAD5CVS0_AMBAR</name>
<evidence type="ECO:0000313" key="1">
    <source>
        <dbReference type="EMBL" id="KAI7748937.1"/>
    </source>
</evidence>
<sequence>MTILRKLVVPTLVTVAAVQYFRSSNPKPNNKQYLGSSFSSNPKPFFHEKSIQMVEIIDSFPLPGRTLTNAFRTTCYSLIDLVNPWSPINLMADAMNWAKVGGSGKWKLKQTAEALVLQLDVSGVAGEVKVYVEQNTDLDGPTNNALLVEEHGVAGDVKVSVGHNTGVDGPTYNTFVVEDERKSILVNHPAVLIIEHKGLEDSSSSSRWLLDLPYNVYNNSAIKIEEKNKMLQVTIPKLKPMWIHEMDMEQQPI</sequence>
<dbReference type="EMBL" id="JAMZMK010006431">
    <property type="protein sequence ID" value="KAI7748937.1"/>
    <property type="molecule type" value="Genomic_DNA"/>
</dbReference>